<dbReference type="Proteomes" id="UP001501074">
    <property type="component" value="Unassembled WGS sequence"/>
</dbReference>
<feature type="domain" description="Erythromycin biosynthesis protein CIII-like C-terminal" evidence="2">
    <location>
        <begin position="236"/>
        <end position="366"/>
    </location>
</feature>
<evidence type="ECO:0000259" key="3">
    <source>
        <dbReference type="Pfam" id="PF21036"/>
    </source>
</evidence>
<dbReference type="PANTHER" id="PTHR21015:SF22">
    <property type="entry name" value="GLYCOSYLTRANSFERASE"/>
    <property type="match status" value="1"/>
</dbReference>
<evidence type="ECO:0000259" key="2">
    <source>
        <dbReference type="Pfam" id="PF06722"/>
    </source>
</evidence>
<organism evidence="4 5">
    <name type="scientific">Kineosporia mesophila</name>
    <dbReference type="NCBI Taxonomy" id="566012"/>
    <lineage>
        <taxon>Bacteria</taxon>
        <taxon>Bacillati</taxon>
        <taxon>Actinomycetota</taxon>
        <taxon>Actinomycetes</taxon>
        <taxon>Kineosporiales</taxon>
        <taxon>Kineosporiaceae</taxon>
        <taxon>Kineosporia</taxon>
    </lineage>
</organism>
<dbReference type="SUPFAM" id="SSF53756">
    <property type="entry name" value="UDP-Glycosyltransferase/glycogen phosphorylase"/>
    <property type="match status" value="1"/>
</dbReference>
<accession>A0ABP7A2G4</accession>
<name>A0ABP7A2G4_9ACTN</name>
<sequence>MRILISSCPAYGHLLPMLPLARAAQRAGHDVALMTHPSVAAQAPSLPLLAAGPSIEENLAEVFSRSGRDVRDVSLDEDADTASTPIDFFVDARMDLGAAQALAVVKDFAPDLVVADMADHLGPLAAAAIGVPWAVHGGSLPLYPGLAVRIEEAAVKRYAQEGVVRTQPLAYLDPWPQVLLDAADHYPVERIAVQAEPHAGEGPTWQRPAFSGREDRPTVLLTLGTVVEDPQALGAALDSLLEYDVNVVVAPHTPGDLGDRVLAEDRVRVAGFVPMRDLLDSGIDVVVSAAGAGTVLSSLAVGVPMVLLPFGLDKPMNAARVASVGAGKVVSSPGDVGAAVEKVLGETSFESAAAGVAEAVRAGNTADEALSLLLARAASVS</sequence>
<proteinExistence type="predicted"/>
<dbReference type="EMBL" id="BAAAZO010000009">
    <property type="protein sequence ID" value="GAA3623622.1"/>
    <property type="molecule type" value="Genomic_DNA"/>
</dbReference>
<dbReference type="RefSeq" id="WP_231481366.1">
    <property type="nucleotide sequence ID" value="NZ_BAAAZO010000009.1"/>
</dbReference>
<evidence type="ECO:0000256" key="1">
    <source>
        <dbReference type="ARBA" id="ARBA00022679"/>
    </source>
</evidence>
<protein>
    <submittedName>
        <fullName evidence="4">Glycosyltransferase</fullName>
    </submittedName>
</protein>
<dbReference type="CDD" id="cd03784">
    <property type="entry name" value="GT1_Gtf-like"/>
    <property type="match status" value="1"/>
</dbReference>
<comment type="caution">
    <text evidence="4">The sequence shown here is derived from an EMBL/GenBank/DDBJ whole genome shotgun (WGS) entry which is preliminary data.</text>
</comment>
<dbReference type="Pfam" id="PF21036">
    <property type="entry name" value="EryCIII-like_N"/>
    <property type="match status" value="1"/>
</dbReference>
<evidence type="ECO:0000313" key="4">
    <source>
        <dbReference type="EMBL" id="GAA3623622.1"/>
    </source>
</evidence>
<dbReference type="InterPro" id="IPR010610">
    <property type="entry name" value="EryCIII-like_C"/>
</dbReference>
<gene>
    <name evidence="4" type="ORF">GCM10022223_45780</name>
</gene>
<keyword evidence="1" id="KW-0808">Transferase</keyword>
<dbReference type="Gene3D" id="3.40.50.2000">
    <property type="entry name" value="Glycogen Phosphorylase B"/>
    <property type="match status" value="2"/>
</dbReference>
<dbReference type="InterPro" id="IPR002213">
    <property type="entry name" value="UDP_glucos_trans"/>
</dbReference>
<reference evidence="5" key="1">
    <citation type="journal article" date="2019" name="Int. J. Syst. Evol. Microbiol.">
        <title>The Global Catalogue of Microorganisms (GCM) 10K type strain sequencing project: providing services to taxonomists for standard genome sequencing and annotation.</title>
        <authorList>
            <consortium name="The Broad Institute Genomics Platform"/>
            <consortium name="The Broad Institute Genome Sequencing Center for Infectious Disease"/>
            <person name="Wu L."/>
            <person name="Ma J."/>
        </authorList>
    </citation>
    <scope>NUCLEOTIDE SEQUENCE [LARGE SCALE GENOMIC DNA]</scope>
    <source>
        <strain evidence="5">JCM 16902</strain>
    </source>
</reference>
<dbReference type="InterPro" id="IPR048284">
    <property type="entry name" value="EryCIII-like_N"/>
</dbReference>
<feature type="domain" description="Erythromycin biosynthesis protein CIII-like N-terminal" evidence="3">
    <location>
        <begin position="23"/>
        <end position="137"/>
    </location>
</feature>
<dbReference type="PANTHER" id="PTHR21015">
    <property type="entry name" value="UDP-N-ACETYLGLUCOSAMINE--N-ACETYLMURAMYL-(PENTAPEPTIDE) PYROPHOSPHORYL-UNDECAPRENOL N-ACETYLGLUCOSAMINE TRANSFERASE 1"/>
    <property type="match status" value="1"/>
</dbReference>
<evidence type="ECO:0000313" key="5">
    <source>
        <dbReference type="Proteomes" id="UP001501074"/>
    </source>
</evidence>
<keyword evidence="5" id="KW-1185">Reference proteome</keyword>
<dbReference type="Pfam" id="PF06722">
    <property type="entry name" value="EryCIII-like_C"/>
    <property type="match status" value="1"/>
</dbReference>